<keyword evidence="3" id="KW-1185">Reference proteome</keyword>
<evidence type="ECO:0000313" key="2">
    <source>
        <dbReference type="EMBL" id="KAJ8657490.1"/>
    </source>
</evidence>
<dbReference type="InterPro" id="IPR052895">
    <property type="entry name" value="HetReg/Transcr_Mod"/>
</dbReference>
<dbReference type="RefSeq" id="XP_058342403.1">
    <property type="nucleotide sequence ID" value="XM_058486817.1"/>
</dbReference>
<sequence>MLYDDPTALLDDDAVDDITYNNETRRQQAFDEGRNWLYKNPHFSLIHVEKHNDDDTVTMTMVDVTTADARCRQQLQEQGYYCLSHLWGRDAKNYTWDDSGVLTKKGNADDDDGGAVLAPAVPMRIEKRATLLALLEQHPGFWWIDVFCARVDTPLRIMGSIYKYCTACFAMMDCSFQTLKQLDQGLPSLMQEVSLHFPEKKRPSHRLPIFIGYVDDDEKEEMDEDKALLFKTTLDKYPTEVQALLDLTQSTWFTRVWTLQEAVLPRQLFMVPETTQSSTSNLDTDTLDFSLVQKVSERLTTVGNAIMKGGASKAILSDQHTHLIQQLETHVQEISVAQETYKQADALDEHDRLPCLQSTLHKFAESTRTCTDPVDFVYGVIGLLDIGLPRMNSASDVWYAFQRKFKDMRVKQLDLHYYSVCKSAPFDLSQASTMKTVYSSFIREMNL</sequence>
<dbReference type="EMBL" id="JARTCD010000031">
    <property type="protein sequence ID" value="KAJ8657490.1"/>
    <property type="molecule type" value="Genomic_DNA"/>
</dbReference>
<reference evidence="2 3" key="1">
    <citation type="submission" date="2023-03" db="EMBL/GenBank/DDBJ databases">
        <title>Genome sequence of Lichtheimia ornata CBS 291.66.</title>
        <authorList>
            <person name="Mohabir J.T."/>
            <person name="Shea T.P."/>
            <person name="Kurbessoian T."/>
            <person name="Berby B."/>
            <person name="Fontaine J."/>
            <person name="Livny J."/>
            <person name="Gnirke A."/>
            <person name="Stajich J.E."/>
            <person name="Cuomo C.A."/>
        </authorList>
    </citation>
    <scope>NUCLEOTIDE SEQUENCE [LARGE SCALE GENOMIC DNA]</scope>
    <source>
        <strain evidence="2">CBS 291.66</strain>
    </source>
</reference>
<dbReference type="PANTHER" id="PTHR24148">
    <property type="entry name" value="ANKYRIN REPEAT DOMAIN-CONTAINING PROTEIN 39 HOMOLOG-RELATED"/>
    <property type="match status" value="1"/>
</dbReference>
<dbReference type="GeneID" id="83214202"/>
<dbReference type="AlphaFoldDB" id="A0AAD7V295"/>
<proteinExistence type="predicted"/>
<evidence type="ECO:0000259" key="1">
    <source>
        <dbReference type="Pfam" id="PF06985"/>
    </source>
</evidence>
<accession>A0AAD7V295</accession>
<dbReference type="PANTHER" id="PTHR24148:SF64">
    <property type="entry name" value="HETEROKARYON INCOMPATIBILITY DOMAIN-CONTAINING PROTEIN"/>
    <property type="match status" value="1"/>
</dbReference>
<evidence type="ECO:0000313" key="3">
    <source>
        <dbReference type="Proteomes" id="UP001234581"/>
    </source>
</evidence>
<gene>
    <name evidence="2" type="ORF">O0I10_006792</name>
</gene>
<feature type="domain" description="Heterokaryon incompatibility" evidence="1">
    <location>
        <begin position="80"/>
        <end position="261"/>
    </location>
</feature>
<dbReference type="InterPro" id="IPR010730">
    <property type="entry name" value="HET"/>
</dbReference>
<comment type="caution">
    <text evidence="2">The sequence shown here is derived from an EMBL/GenBank/DDBJ whole genome shotgun (WGS) entry which is preliminary data.</text>
</comment>
<protein>
    <recommendedName>
        <fullName evidence="1">Heterokaryon incompatibility domain-containing protein</fullName>
    </recommendedName>
</protein>
<dbReference type="Proteomes" id="UP001234581">
    <property type="component" value="Unassembled WGS sequence"/>
</dbReference>
<dbReference type="Pfam" id="PF06985">
    <property type="entry name" value="HET"/>
    <property type="match status" value="1"/>
</dbReference>
<organism evidence="2 3">
    <name type="scientific">Lichtheimia ornata</name>
    <dbReference type="NCBI Taxonomy" id="688661"/>
    <lineage>
        <taxon>Eukaryota</taxon>
        <taxon>Fungi</taxon>
        <taxon>Fungi incertae sedis</taxon>
        <taxon>Mucoromycota</taxon>
        <taxon>Mucoromycotina</taxon>
        <taxon>Mucoromycetes</taxon>
        <taxon>Mucorales</taxon>
        <taxon>Lichtheimiaceae</taxon>
        <taxon>Lichtheimia</taxon>
    </lineage>
</organism>
<name>A0AAD7V295_9FUNG</name>